<dbReference type="Proteomes" id="UP001060170">
    <property type="component" value="Chromosome 2"/>
</dbReference>
<reference evidence="2" key="2">
    <citation type="journal article" date="2018" name="Mol. Plant Microbe Interact.">
        <title>Genome sequence resources for the wheat stripe rust pathogen (Puccinia striiformis f. sp. tritici) and the barley stripe rust pathogen (Puccinia striiformis f. sp. hordei).</title>
        <authorList>
            <person name="Xia C."/>
            <person name="Wang M."/>
            <person name="Yin C."/>
            <person name="Cornejo O.E."/>
            <person name="Hulbert S.H."/>
            <person name="Chen X."/>
        </authorList>
    </citation>
    <scope>NUCLEOTIDE SEQUENCE [LARGE SCALE GENOMIC DNA]</scope>
    <source>
        <strain evidence="2">93-210</strain>
    </source>
</reference>
<sequence>MRLHLVAMLCAFAVLLRVDALPASEPNHPILPPGPETQPQPPSPNNPRITEPCTKKPHC</sequence>
<organism evidence="1 2">
    <name type="scientific">Puccinia striiformis f. sp. tritici</name>
    <dbReference type="NCBI Taxonomy" id="168172"/>
    <lineage>
        <taxon>Eukaryota</taxon>
        <taxon>Fungi</taxon>
        <taxon>Dikarya</taxon>
        <taxon>Basidiomycota</taxon>
        <taxon>Pucciniomycotina</taxon>
        <taxon>Pucciniomycetes</taxon>
        <taxon>Pucciniales</taxon>
        <taxon>Pucciniaceae</taxon>
        <taxon>Puccinia</taxon>
    </lineage>
</organism>
<reference evidence="2" key="1">
    <citation type="journal article" date="2018" name="BMC Genomics">
        <title>Genomic insights into host adaptation between the wheat stripe rust pathogen (Puccinia striiformis f. sp. tritici) and the barley stripe rust pathogen (Puccinia striiformis f. sp. hordei).</title>
        <authorList>
            <person name="Xia C."/>
            <person name="Wang M."/>
            <person name="Yin C."/>
            <person name="Cornejo O.E."/>
            <person name="Hulbert S.H."/>
            <person name="Chen X."/>
        </authorList>
    </citation>
    <scope>NUCLEOTIDE SEQUENCE [LARGE SCALE GENOMIC DNA]</scope>
    <source>
        <strain evidence="2">93-210</strain>
    </source>
</reference>
<evidence type="ECO:0000313" key="2">
    <source>
        <dbReference type="Proteomes" id="UP001060170"/>
    </source>
</evidence>
<accession>A0ACC0EUE9</accession>
<reference evidence="1 2" key="3">
    <citation type="journal article" date="2022" name="Microbiol. Spectr.">
        <title>Folding features and dynamics of 3D genome architecture in plant fungal pathogens.</title>
        <authorList>
            <person name="Xia C."/>
        </authorList>
    </citation>
    <scope>NUCLEOTIDE SEQUENCE [LARGE SCALE GENOMIC DNA]</scope>
    <source>
        <strain evidence="1 2">93-210</strain>
    </source>
</reference>
<comment type="caution">
    <text evidence="1">The sequence shown here is derived from an EMBL/GenBank/DDBJ whole genome shotgun (WGS) entry which is preliminary data.</text>
</comment>
<evidence type="ECO:0000313" key="1">
    <source>
        <dbReference type="EMBL" id="KAI7960972.1"/>
    </source>
</evidence>
<protein>
    <submittedName>
        <fullName evidence="1">Uncharacterized protein</fullName>
    </submittedName>
</protein>
<gene>
    <name evidence="1" type="ORF">MJO28_001461</name>
</gene>
<keyword evidence="2" id="KW-1185">Reference proteome</keyword>
<name>A0ACC0EUE9_9BASI</name>
<proteinExistence type="predicted"/>
<dbReference type="EMBL" id="CM045866">
    <property type="protein sequence ID" value="KAI7960972.1"/>
    <property type="molecule type" value="Genomic_DNA"/>
</dbReference>